<accession>A0A1H6E7V0</accession>
<reference evidence="2" key="1">
    <citation type="submission" date="2016-10" db="EMBL/GenBank/DDBJ databases">
        <authorList>
            <person name="Varghese N."/>
            <person name="Submissions S."/>
        </authorList>
    </citation>
    <scope>NUCLEOTIDE SEQUENCE [LARGE SCALE GENOMIC DNA]</scope>
    <source>
        <strain evidence="2">DSM 43163</strain>
    </source>
</reference>
<dbReference type="AlphaFoldDB" id="A0A1H6E7V0"/>
<protein>
    <submittedName>
        <fullName evidence="1">Uncharacterized protein</fullName>
    </submittedName>
</protein>
<evidence type="ECO:0000313" key="1">
    <source>
        <dbReference type="EMBL" id="SEG93331.1"/>
    </source>
</evidence>
<gene>
    <name evidence="1" type="ORF">SAMN04489712_13822</name>
</gene>
<dbReference type="OrthoDB" id="9825983at2"/>
<evidence type="ECO:0000313" key="2">
    <source>
        <dbReference type="Proteomes" id="UP000236723"/>
    </source>
</evidence>
<dbReference type="Proteomes" id="UP000236723">
    <property type="component" value="Unassembled WGS sequence"/>
</dbReference>
<dbReference type="EMBL" id="FNVO01000038">
    <property type="protein sequence ID" value="SEG93331.1"/>
    <property type="molecule type" value="Genomic_DNA"/>
</dbReference>
<keyword evidence="2" id="KW-1185">Reference proteome</keyword>
<sequence>MTTGEKKDPSIGLAEIPGDFSATLGGDDGAVPVPWRASYAISLSVVDGVRLMYVIDHAALTPWAWRVPVDAVRRQAVARMALSAGVLSRGDDRPASSDGGYRWLRMTAFGRSGQRVLPVVGSDEDAALANAFHALIPASVWQLLAERRAEFLAGAASDGGTQRGER</sequence>
<name>A0A1H6E7V0_9ACTN</name>
<organism evidence="1 2">
    <name type="scientific">Thermomonospora echinospora</name>
    <dbReference type="NCBI Taxonomy" id="1992"/>
    <lineage>
        <taxon>Bacteria</taxon>
        <taxon>Bacillati</taxon>
        <taxon>Actinomycetota</taxon>
        <taxon>Actinomycetes</taxon>
        <taxon>Streptosporangiales</taxon>
        <taxon>Thermomonosporaceae</taxon>
        <taxon>Thermomonospora</taxon>
    </lineage>
</organism>
<proteinExistence type="predicted"/>
<dbReference type="RefSeq" id="WP_103944620.1">
    <property type="nucleotide sequence ID" value="NZ_FNVO01000038.1"/>
</dbReference>